<dbReference type="Pfam" id="PF00069">
    <property type="entry name" value="Pkinase"/>
    <property type="match status" value="1"/>
</dbReference>
<dbReference type="SUPFAM" id="SSF56112">
    <property type="entry name" value="Protein kinase-like (PK-like)"/>
    <property type="match status" value="1"/>
</dbReference>
<feature type="compositionally biased region" description="Basic and acidic residues" evidence="14">
    <location>
        <begin position="271"/>
        <end position="285"/>
    </location>
</feature>
<keyword evidence="4" id="KW-0723">Serine/threonine-protein kinase</keyword>
<evidence type="ECO:0000256" key="7">
    <source>
        <dbReference type="ARBA" id="ARBA00022741"/>
    </source>
</evidence>
<evidence type="ECO:0000256" key="12">
    <source>
        <dbReference type="ARBA" id="ARBA00048367"/>
    </source>
</evidence>
<keyword evidence="7" id="KW-0547">Nucleotide-binding</keyword>
<evidence type="ECO:0000256" key="14">
    <source>
        <dbReference type="SAM" id="MobiDB-lite"/>
    </source>
</evidence>
<evidence type="ECO:0000256" key="1">
    <source>
        <dbReference type="ARBA" id="ARBA00001946"/>
    </source>
</evidence>
<dbReference type="GO" id="GO:0005634">
    <property type="term" value="C:nucleus"/>
    <property type="evidence" value="ECO:0007669"/>
    <property type="project" value="TreeGrafter"/>
</dbReference>
<dbReference type="EC" id="2.7.11.22" evidence="3"/>
<feature type="compositionally biased region" description="Acidic residues" evidence="14">
    <location>
        <begin position="384"/>
        <end position="406"/>
    </location>
</feature>
<feature type="domain" description="Protein kinase" evidence="15">
    <location>
        <begin position="509"/>
        <end position="794"/>
    </location>
</feature>
<feature type="compositionally biased region" description="Acidic residues" evidence="14">
    <location>
        <begin position="7"/>
        <end position="16"/>
    </location>
</feature>
<keyword evidence="6" id="KW-0808">Transferase</keyword>
<keyword evidence="10" id="KW-0131">Cell cycle</keyword>
<feature type="region of interest" description="Disordered" evidence="14">
    <location>
        <begin position="859"/>
        <end position="923"/>
    </location>
</feature>
<comment type="similarity">
    <text evidence="2">Belongs to the protein kinase superfamily. CMGC Ser/Thr protein kinase family. CDC2/CDKX subfamily.</text>
</comment>
<dbReference type="InterPro" id="IPR008271">
    <property type="entry name" value="Ser/Thr_kinase_AS"/>
</dbReference>
<sequence>MSRSSNDSEEDGEIDREETRYNVYANTVSPGKEYLEQAEDSESYDTEDGGEDTLNIQPPQATIIPPKRDRRDRKRDKHSRKHESSSRSRAKERQHSSRDRGGGSSHREGSRRNQESGVGSRGGSSRGAREPREPPPREPVLREPREYETGSRHRQHRQEEKPSRGTDSRARGDAGKEQQPARTAASGRGDQPTGRGGGGGGGSSREAKESASSRADVKDAREKIREAKEAREAREAWEREQQREREEREQERLQREWRKERLLVVDQSVLQREREREQRKEEAQRAAEGSKPAQYSAKSGNGVARDRSRSPLPKAGGATAPSDDRFDNIPVISLDIEDDPLTDMEEEMESPTKAVQHAAEATQEAQPMGTEPVGQPAAQRQAVNDDDDDDDSDLSTDSSSDDDSSDSDGRTARRYIKSKVAENDNDANSSSSDDDSDDDDDDDDDDEKDTEDENVAGLNSAAKNAEAVAQPGIADMVGAASPLSEDEDESLQLPPYLPAIQGCRSVEEFHCLNRIEEGTYGVVYRARDKQTDEIVALKRLKMEKEKEGFPITSLREINTLLKAQHPNIVTVREIVVGSNMDKIYIVMDYVEHDLKSLMEVMKQPFLVGEVKTLMLQLLKAVAHLHDNWILHRDLKTSNLLLSHKGILKVGDFGLAREYGSPLKHYTPIVVTMWYRAPELLLGVKEYSTPIDMWSVGCIFGELLTMKPLFPGKSDIDQLNRIFKDLGTPSEKIWPGYTELPLVKKVTFTEYPYNNLRSRFGHTLSNLGFDLLNKFLTYYPSRRSSAEEALRHEFFQETPVPVDPSMFPTWPAKSELGHRKAPSPKPPSGGKQFAKQLCRTKQIFMYQYFCRRKDTAAGFHSPQEKYARPKRSVKAPLPTEEGKEMKVPEKRSTDNSSKGDGEEEGLLAAAGFHMNIPNKGSSAK</sequence>
<organism evidence="16">
    <name type="scientific">Ixodes ricinus</name>
    <name type="common">Common tick</name>
    <name type="synonym">Acarus ricinus</name>
    <dbReference type="NCBI Taxonomy" id="34613"/>
    <lineage>
        <taxon>Eukaryota</taxon>
        <taxon>Metazoa</taxon>
        <taxon>Ecdysozoa</taxon>
        <taxon>Arthropoda</taxon>
        <taxon>Chelicerata</taxon>
        <taxon>Arachnida</taxon>
        <taxon>Acari</taxon>
        <taxon>Parasitiformes</taxon>
        <taxon>Ixodida</taxon>
        <taxon>Ixodoidea</taxon>
        <taxon>Ixodidae</taxon>
        <taxon>Ixodinae</taxon>
        <taxon>Ixodes</taxon>
    </lineage>
</organism>
<proteinExistence type="inferred from homology"/>
<feature type="region of interest" description="Disordered" evidence="14">
    <location>
        <begin position="804"/>
        <end position="832"/>
    </location>
</feature>
<dbReference type="PANTHER" id="PTHR24056">
    <property type="entry name" value="CELL DIVISION PROTEIN KINASE"/>
    <property type="match status" value="1"/>
</dbReference>
<dbReference type="Gene3D" id="3.30.200.20">
    <property type="entry name" value="Phosphorylase Kinase, domain 1"/>
    <property type="match status" value="1"/>
</dbReference>
<dbReference type="InterPro" id="IPR000719">
    <property type="entry name" value="Prot_kinase_dom"/>
</dbReference>
<dbReference type="FunFam" id="3.30.200.20:FF:000054">
    <property type="entry name" value="Cyclin-dependent kinase 11B"/>
    <property type="match status" value="1"/>
</dbReference>
<dbReference type="InterPro" id="IPR011009">
    <property type="entry name" value="Kinase-like_dom_sf"/>
</dbReference>
<feature type="compositionally biased region" description="Acidic residues" evidence="14">
    <location>
        <begin position="335"/>
        <end position="349"/>
    </location>
</feature>
<comment type="catalytic activity">
    <reaction evidence="11">
        <text>L-threonyl-[protein] + ATP = O-phospho-L-threonyl-[protein] + ADP + H(+)</text>
        <dbReference type="Rhea" id="RHEA:46608"/>
        <dbReference type="Rhea" id="RHEA-COMP:11060"/>
        <dbReference type="Rhea" id="RHEA-COMP:11605"/>
        <dbReference type="ChEBI" id="CHEBI:15378"/>
        <dbReference type="ChEBI" id="CHEBI:30013"/>
        <dbReference type="ChEBI" id="CHEBI:30616"/>
        <dbReference type="ChEBI" id="CHEBI:61977"/>
        <dbReference type="ChEBI" id="CHEBI:456216"/>
        <dbReference type="EC" id="2.7.11.22"/>
    </reaction>
</comment>
<evidence type="ECO:0000256" key="6">
    <source>
        <dbReference type="ARBA" id="ARBA00022679"/>
    </source>
</evidence>
<keyword evidence="9" id="KW-0067">ATP-binding</keyword>
<feature type="compositionally biased region" description="Basic and acidic residues" evidence="14">
    <location>
        <begin position="879"/>
        <end position="899"/>
    </location>
</feature>
<dbReference type="SMART" id="SM00220">
    <property type="entry name" value="S_TKc"/>
    <property type="match status" value="1"/>
</dbReference>
<comment type="catalytic activity">
    <reaction evidence="12">
        <text>L-seryl-[protein] + ATP = O-phospho-L-seryl-[protein] + ADP + H(+)</text>
        <dbReference type="Rhea" id="RHEA:17989"/>
        <dbReference type="Rhea" id="RHEA-COMP:9863"/>
        <dbReference type="Rhea" id="RHEA-COMP:11604"/>
        <dbReference type="ChEBI" id="CHEBI:15378"/>
        <dbReference type="ChEBI" id="CHEBI:29999"/>
        <dbReference type="ChEBI" id="CHEBI:30616"/>
        <dbReference type="ChEBI" id="CHEBI:83421"/>
        <dbReference type="ChEBI" id="CHEBI:456216"/>
        <dbReference type="EC" id="2.7.11.22"/>
    </reaction>
</comment>
<dbReference type="Gene3D" id="1.10.510.10">
    <property type="entry name" value="Transferase(Phosphotransferase) domain 1"/>
    <property type="match status" value="1"/>
</dbReference>
<evidence type="ECO:0000256" key="9">
    <source>
        <dbReference type="ARBA" id="ARBA00022840"/>
    </source>
</evidence>
<evidence type="ECO:0000256" key="10">
    <source>
        <dbReference type="ARBA" id="ARBA00023306"/>
    </source>
</evidence>
<dbReference type="PROSITE" id="PS00108">
    <property type="entry name" value="PROTEIN_KINASE_ST"/>
    <property type="match status" value="1"/>
</dbReference>
<feature type="compositionally biased region" description="Gly residues" evidence="14">
    <location>
        <begin position="194"/>
        <end position="203"/>
    </location>
</feature>
<name>A0A147BF37_IXORI</name>
<feature type="compositionally biased region" description="Basic residues" evidence="14">
    <location>
        <begin position="68"/>
        <end position="81"/>
    </location>
</feature>
<dbReference type="PROSITE" id="PS50011">
    <property type="entry name" value="PROTEIN_KINASE_DOM"/>
    <property type="match status" value="1"/>
</dbReference>
<keyword evidence="5" id="KW-0597">Phosphoprotein</keyword>
<evidence type="ECO:0000313" key="16">
    <source>
        <dbReference type="EMBL" id="JAR89373.1"/>
    </source>
</evidence>
<accession>A0A147BF37</accession>
<feature type="region of interest" description="Disordered" evidence="14">
    <location>
        <begin position="1"/>
        <end position="467"/>
    </location>
</feature>
<evidence type="ECO:0000256" key="8">
    <source>
        <dbReference type="ARBA" id="ARBA00022777"/>
    </source>
</evidence>
<dbReference type="PANTHER" id="PTHR24056:SF107">
    <property type="entry name" value="CYCLIN-DEPENDENT KINASE 11A-RELATED"/>
    <property type="match status" value="1"/>
</dbReference>
<feature type="compositionally biased region" description="Acidic residues" evidence="14">
    <location>
        <begin position="36"/>
        <end position="51"/>
    </location>
</feature>
<dbReference type="CDD" id="cd07843">
    <property type="entry name" value="STKc_CDC2L1"/>
    <property type="match status" value="1"/>
</dbReference>
<dbReference type="EMBL" id="GEGO01006031">
    <property type="protein sequence ID" value="JAR89373.1"/>
    <property type="molecule type" value="Transcribed_RNA"/>
</dbReference>
<dbReference type="AlphaFoldDB" id="A0A147BF37"/>
<protein>
    <recommendedName>
        <fullName evidence="3">cyclin-dependent kinase</fullName>
        <ecNumber evidence="3">2.7.11.22</ecNumber>
    </recommendedName>
    <alternativeName>
        <fullName evidence="13">Galactosyltransferase-associated protein kinase p58/GTA</fullName>
    </alternativeName>
</protein>
<reference evidence="16" key="1">
    <citation type="journal article" date="2018" name="PLoS Negl. Trop. Dis.">
        <title>Sialome diversity of ticks revealed by RNAseq of single tick salivary glands.</title>
        <authorList>
            <person name="Perner J."/>
            <person name="Kropackova S."/>
            <person name="Kopacek P."/>
            <person name="Ribeiro J.M."/>
        </authorList>
    </citation>
    <scope>NUCLEOTIDE SEQUENCE</scope>
    <source>
        <strain evidence="16">Siblings of single egg batch collected in Ceske Budejovice</strain>
        <tissue evidence="16">Salivary glands</tissue>
    </source>
</reference>
<dbReference type="GO" id="GO:0005524">
    <property type="term" value="F:ATP binding"/>
    <property type="evidence" value="ECO:0007669"/>
    <property type="project" value="UniProtKB-KW"/>
</dbReference>
<evidence type="ECO:0000256" key="13">
    <source>
        <dbReference type="ARBA" id="ARBA00079859"/>
    </source>
</evidence>
<comment type="cofactor">
    <cofactor evidence="1">
        <name>Mg(2+)</name>
        <dbReference type="ChEBI" id="CHEBI:18420"/>
    </cofactor>
</comment>
<feature type="non-terminal residue" evidence="16">
    <location>
        <position position="923"/>
    </location>
</feature>
<evidence type="ECO:0000256" key="2">
    <source>
        <dbReference type="ARBA" id="ARBA00006485"/>
    </source>
</evidence>
<dbReference type="InterPro" id="IPR050108">
    <property type="entry name" value="CDK"/>
</dbReference>
<evidence type="ECO:0000256" key="3">
    <source>
        <dbReference type="ARBA" id="ARBA00012425"/>
    </source>
</evidence>
<dbReference type="GO" id="GO:0007346">
    <property type="term" value="P:regulation of mitotic cell cycle"/>
    <property type="evidence" value="ECO:0007669"/>
    <property type="project" value="TreeGrafter"/>
</dbReference>
<feature type="compositionally biased region" description="Basic and acidic residues" evidence="14">
    <location>
        <begin position="82"/>
        <end position="114"/>
    </location>
</feature>
<dbReference type="GO" id="GO:0004693">
    <property type="term" value="F:cyclin-dependent protein serine/threonine kinase activity"/>
    <property type="evidence" value="ECO:0007669"/>
    <property type="project" value="UniProtKB-EC"/>
</dbReference>
<keyword evidence="8 16" id="KW-0418">Kinase</keyword>
<evidence type="ECO:0000256" key="4">
    <source>
        <dbReference type="ARBA" id="ARBA00022527"/>
    </source>
</evidence>
<feature type="compositionally biased region" description="Basic and acidic residues" evidence="14">
    <location>
        <begin position="127"/>
        <end position="176"/>
    </location>
</feature>
<evidence type="ECO:0000256" key="11">
    <source>
        <dbReference type="ARBA" id="ARBA00047811"/>
    </source>
</evidence>
<feature type="compositionally biased region" description="Basic and acidic residues" evidence="14">
    <location>
        <begin position="205"/>
        <end position="263"/>
    </location>
</feature>
<dbReference type="FunFam" id="1.10.510.10:FF:000124">
    <property type="entry name" value="cyclin-dependent kinase 11B isoform X1"/>
    <property type="match status" value="1"/>
</dbReference>
<evidence type="ECO:0000256" key="5">
    <source>
        <dbReference type="ARBA" id="ARBA00022553"/>
    </source>
</evidence>
<feature type="compositionally biased region" description="Acidic residues" evidence="14">
    <location>
        <begin position="432"/>
        <end position="454"/>
    </location>
</feature>
<evidence type="ECO:0000259" key="15">
    <source>
        <dbReference type="PROSITE" id="PS50011"/>
    </source>
</evidence>
<dbReference type="InterPro" id="IPR045267">
    <property type="entry name" value="CDK11/PITSLRE_STKc"/>
</dbReference>